<sequence>MSNKSIAGKAKKFKGFTNLFKNAKAKPAKAPDPEASKKPFAGFTEAYKHFKPPEYDEYGDEDEDGMTFIMTPAAVAEEVKKVKIEYKHFVPTKYNEWRDERLDAVEEKLLAAGPKVDQGPAEMGGAEMGDRGRPRRSSRGSEEPMWAAGAGAAENFDEIFRTKLPPFRELNEYPMKYQLQKINDRMNRYLASMDECDASCETASHSSYCRPHGMAPKLNTRDAHQRRLKEYFNRNVKWCRTKPVDFRRQHFHEWCSKFTFNYERKFKNMPDVAHTLYREDFGSWYDRVCEKVENKYRNVPVNMTRQDIMATHAYLGDARRPQQPKAFEDSSDASLSGTFPSLSHCESCREMCG</sequence>
<evidence type="ECO:0000313" key="3">
    <source>
        <dbReference type="Proteomes" id="UP001367676"/>
    </source>
</evidence>
<proteinExistence type="predicted"/>
<protein>
    <submittedName>
        <fullName evidence="2">Uncharacterized protein</fullName>
    </submittedName>
</protein>
<accession>A0AAN9Y031</accession>
<feature type="region of interest" description="Disordered" evidence="1">
    <location>
        <begin position="115"/>
        <end position="148"/>
    </location>
</feature>
<evidence type="ECO:0000313" key="2">
    <source>
        <dbReference type="EMBL" id="KAK7575718.1"/>
    </source>
</evidence>
<keyword evidence="3" id="KW-1185">Reference proteome</keyword>
<organism evidence="2 3">
    <name type="scientific">Parthenolecanium corni</name>
    <dbReference type="NCBI Taxonomy" id="536013"/>
    <lineage>
        <taxon>Eukaryota</taxon>
        <taxon>Metazoa</taxon>
        <taxon>Ecdysozoa</taxon>
        <taxon>Arthropoda</taxon>
        <taxon>Hexapoda</taxon>
        <taxon>Insecta</taxon>
        <taxon>Pterygota</taxon>
        <taxon>Neoptera</taxon>
        <taxon>Paraneoptera</taxon>
        <taxon>Hemiptera</taxon>
        <taxon>Sternorrhyncha</taxon>
        <taxon>Coccoidea</taxon>
        <taxon>Coccidae</taxon>
        <taxon>Parthenolecanium</taxon>
    </lineage>
</organism>
<dbReference type="EMBL" id="JBBCAQ010000036">
    <property type="protein sequence ID" value="KAK7575718.1"/>
    <property type="molecule type" value="Genomic_DNA"/>
</dbReference>
<dbReference type="AlphaFoldDB" id="A0AAN9Y031"/>
<evidence type="ECO:0000256" key="1">
    <source>
        <dbReference type="SAM" id="MobiDB-lite"/>
    </source>
</evidence>
<reference evidence="2 3" key="1">
    <citation type="submission" date="2024-03" db="EMBL/GenBank/DDBJ databases">
        <title>Adaptation during the transition from Ophiocordyceps entomopathogen to insect associate is accompanied by gene loss and intensified selection.</title>
        <authorList>
            <person name="Ward C.M."/>
            <person name="Onetto C.A."/>
            <person name="Borneman A.R."/>
        </authorList>
    </citation>
    <scope>NUCLEOTIDE SEQUENCE [LARGE SCALE GENOMIC DNA]</scope>
    <source>
        <strain evidence="2">AWRI1</strain>
        <tissue evidence="2">Single Adult Female</tissue>
    </source>
</reference>
<comment type="caution">
    <text evidence="2">The sequence shown here is derived from an EMBL/GenBank/DDBJ whole genome shotgun (WGS) entry which is preliminary data.</text>
</comment>
<gene>
    <name evidence="2" type="ORF">V9T40_012004</name>
</gene>
<dbReference type="Proteomes" id="UP001367676">
    <property type="component" value="Unassembled WGS sequence"/>
</dbReference>
<name>A0AAN9Y031_9HEMI</name>